<evidence type="ECO:0000313" key="1">
    <source>
        <dbReference type="EMBL" id="KHF98652.1"/>
    </source>
</evidence>
<comment type="caution">
    <text evidence="1">The sequence shown here is derived from an EMBL/GenBank/DDBJ whole genome shotgun (WGS) entry which is preliminary data.</text>
</comment>
<name>A0A0B0M967_GOSAR</name>
<sequence>MDFLLKENTKITKRLDLWGRECLQPKMDKICVTSSPIYSTSKPSLFLIKF</sequence>
<keyword evidence="2" id="KW-1185">Reference proteome</keyword>
<evidence type="ECO:0000313" key="2">
    <source>
        <dbReference type="Proteomes" id="UP000032142"/>
    </source>
</evidence>
<reference evidence="2" key="1">
    <citation type="submission" date="2014-09" db="EMBL/GenBank/DDBJ databases">
        <authorList>
            <person name="Mudge J."/>
            <person name="Ramaraj T."/>
            <person name="Lindquist I.E."/>
            <person name="Bharti A.K."/>
            <person name="Sundararajan A."/>
            <person name="Cameron C.T."/>
            <person name="Woodward J.E."/>
            <person name="May G.D."/>
            <person name="Brubaker C."/>
            <person name="Broadhvest J."/>
            <person name="Wilkins T.A."/>
        </authorList>
    </citation>
    <scope>NUCLEOTIDE SEQUENCE</scope>
    <source>
        <strain evidence="2">cv. AKA8401</strain>
    </source>
</reference>
<dbReference type="EMBL" id="JRRC01047341">
    <property type="protein sequence ID" value="KHF98652.1"/>
    <property type="molecule type" value="Genomic_DNA"/>
</dbReference>
<dbReference type="Proteomes" id="UP000032142">
    <property type="component" value="Unassembled WGS sequence"/>
</dbReference>
<dbReference type="AlphaFoldDB" id="A0A0B0M967"/>
<accession>A0A0B0M967</accession>
<organism evidence="1 2">
    <name type="scientific">Gossypium arboreum</name>
    <name type="common">Tree cotton</name>
    <name type="synonym">Gossypium nanking</name>
    <dbReference type="NCBI Taxonomy" id="29729"/>
    <lineage>
        <taxon>Eukaryota</taxon>
        <taxon>Viridiplantae</taxon>
        <taxon>Streptophyta</taxon>
        <taxon>Embryophyta</taxon>
        <taxon>Tracheophyta</taxon>
        <taxon>Spermatophyta</taxon>
        <taxon>Magnoliopsida</taxon>
        <taxon>eudicotyledons</taxon>
        <taxon>Gunneridae</taxon>
        <taxon>Pentapetalae</taxon>
        <taxon>rosids</taxon>
        <taxon>malvids</taxon>
        <taxon>Malvales</taxon>
        <taxon>Malvaceae</taxon>
        <taxon>Malvoideae</taxon>
        <taxon>Gossypium</taxon>
    </lineage>
</organism>
<proteinExistence type="predicted"/>
<gene>
    <name evidence="1" type="ORF">F383_37741</name>
</gene>
<protein>
    <submittedName>
        <fullName evidence="1">Uncharacterized protein</fullName>
    </submittedName>
</protein>